<organism evidence="2 3">
    <name type="scientific">Eumeta variegata</name>
    <name type="common">Bagworm moth</name>
    <name type="synonym">Eumeta japonica</name>
    <dbReference type="NCBI Taxonomy" id="151549"/>
    <lineage>
        <taxon>Eukaryota</taxon>
        <taxon>Metazoa</taxon>
        <taxon>Ecdysozoa</taxon>
        <taxon>Arthropoda</taxon>
        <taxon>Hexapoda</taxon>
        <taxon>Insecta</taxon>
        <taxon>Pterygota</taxon>
        <taxon>Neoptera</taxon>
        <taxon>Endopterygota</taxon>
        <taxon>Lepidoptera</taxon>
        <taxon>Glossata</taxon>
        <taxon>Ditrysia</taxon>
        <taxon>Tineoidea</taxon>
        <taxon>Psychidae</taxon>
        <taxon>Oiketicinae</taxon>
        <taxon>Eumeta</taxon>
    </lineage>
</organism>
<sequence>MNEANVEIRYILKFYYKKGKNATQAAKKNYDVYGTNVVSVRLAQNWCQRCQFDYVVFVLEGTESRSHDGRIDQRALTNLSDIKLLGVCLWEHVSRRYGHGHRIGGDRHCHDIVDNVSLRPAPNERAGFKSQAPSVLWKDCGGRGSVTIK</sequence>
<dbReference type="OrthoDB" id="616263at2759"/>
<dbReference type="Proteomes" id="UP000299102">
    <property type="component" value="Unassembled WGS sequence"/>
</dbReference>
<protein>
    <recommendedName>
        <fullName evidence="1">Mos1 transposase HTH domain-containing protein</fullName>
    </recommendedName>
</protein>
<dbReference type="Pfam" id="PF17906">
    <property type="entry name" value="HTH_48"/>
    <property type="match status" value="1"/>
</dbReference>
<comment type="caution">
    <text evidence="2">The sequence shown here is derived from an EMBL/GenBank/DDBJ whole genome shotgun (WGS) entry which is preliminary data.</text>
</comment>
<dbReference type="EMBL" id="BGZK01000002">
    <property type="protein sequence ID" value="GBO99214.1"/>
    <property type="molecule type" value="Genomic_DNA"/>
</dbReference>
<evidence type="ECO:0000313" key="2">
    <source>
        <dbReference type="EMBL" id="GBO99214.1"/>
    </source>
</evidence>
<accession>A0A4C1SAT3</accession>
<proteinExistence type="predicted"/>
<keyword evidence="3" id="KW-1185">Reference proteome</keyword>
<evidence type="ECO:0000313" key="3">
    <source>
        <dbReference type="Proteomes" id="UP000299102"/>
    </source>
</evidence>
<dbReference type="InterPro" id="IPR041426">
    <property type="entry name" value="Mos1_HTH"/>
</dbReference>
<feature type="domain" description="Mos1 transposase HTH" evidence="1">
    <location>
        <begin position="6"/>
        <end position="49"/>
    </location>
</feature>
<dbReference type="Gene3D" id="1.10.10.1450">
    <property type="match status" value="1"/>
</dbReference>
<reference evidence="2 3" key="1">
    <citation type="journal article" date="2019" name="Commun. Biol.">
        <title>The bagworm genome reveals a unique fibroin gene that provides high tensile strength.</title>
        <authorList>
            <person name="Kono N."/>
            <person name="Nakamura H."/>
            <person name="Ohtoshi R."/>
            <person name="Tomita M."/>
            <person name="Numata K."/>
            <person name="Arakawa K."/>
        </authorList>
    </citation>
    <scope>NUCLEOTIDE SEQUENCE [LARGE SCALE GENOMIC DNA]</scope>
</reference>
<gene>
    <name evidence="2" type="ORF">EVAR_505_1</name>
</gene>
<dbReference type="AlphaFoldDB" id="A0A4C1SAT3"/>
<evidence type="ECO:0000259" key="1">
    <source>
        <dbReference type="Pfam" id="PF17906"/>
    </source>
</evidence>
<name>A0A4C1SAT3_EUMVA</name>